<dbReference type="PANTHER" id="PTHR35337:SF1">
    <property type="entry name" value="SLR1478 PROTEIN"/>
    <property type="match status" value="1"/>
</dbReference>
<comment type="caution">
    <text evidence="2">The sequence shown here is derived from an EMBL/GenBank/DDBJ whole genome shotgun (WGS) entry which is preliminary data.</text>
</comment>
<reference evidence="2" key="1">
    <citation type="journal article" date="2014" name="Front. Microbiol.">
        <title>High frequency of phylogenetically diverse reductive dehalogenase-homologous genes in deep subseafloor sedimentary metagenomes.</title>
        <authorList>
            <person name="Kawai M."/>
            <person name="Futagami T."/>
            <person name="Toyoda A."/>
            <person name="Takaki Y."/>
            <person name="Nishi S."/>
            <person name="Hori S."/>
            <person name="Arai W."/>
            <person name="Tsubouchi T."/>
            <person name="Morono Y."/>
            <person name="Uchiyama I."/>
            <person name="Ito T."/>
            <person name="Fujiyama A."/>
            <person name="Inagaki F."/>
            <person name="Takami H."/>
        </authorList>
    </citation>
    <scope>NUCLEOTIDE SEQUENCE</scope>
    <source>
        <strain evidence="2">Expedition CK06-06</strain>
    </source>
</reference>
<name>X1GVM1_9ZZZZ</name>
<dbReference type="PANTHER" id="PTHR35337">
    <property type="entry name" value="SLR1478 PROTEIN"/>
    <property type="match status" value="1"/>
</dbReference>
<feature type="non-terminal residue" evidence="2">
    <location>
        <position position="152"/>
    </location>
</feature>
<dbReference type="Pfam" id="PF01944">
    <property type="entry name" value="SpoIIM"/>
    <property type="match status" value="1"/>
</dbReference>
<dbReference type="EMBL" id="BARU01016498">
    <property type="protein sequence ID" value="GAH61217.1"/>
    <property type="molecule type" value="Genomic_DNA"/>
</dbReference>
<organism evidence="2">
    <name type="scientific">marine sediment metagenome</name>
    <dbReference type="NCBI Taxonomy" id="412755"/>
    <lineage>
        <taxon>unclassified sequences</taxon>
        <taxon>metagenomes</taxon>
        <taxon>ecological metagenomes</taxon>
    </lineage>
</organism>
<feature type="transmembrane region" description="Helical" evidence="1">
    <location>
        <begin position="120"/>
        <end position="142"/>
    </location>
</feature>
<sequence>MMSYKRWICIAVFLFGIGLAFGLTAPPGIPGIIAEDITTLEELVGLLASLPLPLVAVLLFIKNVSAMVISFALSPILCLAPALALFANGWLLGLISVIVSQEKSLGYVLAGLLPHGIFELPALILAQAAALSFGTMAILALLKRERRNLLLP</sequence>
<keyword evidence="1" id="KW-0812">Transmembrane</keyword>
<proteinExistence type="predicted"/>
<evidence type="ECO:0000256" key="1">
    <source>
        <dbReference type="SAM" id="Phobius"/>
    </source>
</evidence>
<keyword evidence="1" id="KW-0472">Membrane</keyword>
<dbReference type="InterPro" id="IPR002798">
    <property type="entry name" value="SpoIIM-like"/>
</dbReference>
<feature type="transmembrane region" description="Helical" evidence="1">
    <location>
        <begin position="44"/>
        <end position="61"/>
    </location>
</feature>
<keyword evidence="1" id="KW-1133">Transmembrane helix</keyword>
<evidence type="ECO:0000313" key="2">
    <source>
        <dbReference type="EMBL" id="GAH61217.1"/>
    </source>
</evidence>
<dbReference type="AlphaFoldDB" id="X1GVM1"/>
<protein>
    <recommendedName>
        <fullName evidence="3">Stage II sporulation protein M</fullName>
    </recommendedName>
</protein>
<evidence type="ECO:0008006" key="3">
    <source>
        <dbReference type="Google" id="ProtNLM"/>
    </source>
</evidence>
<accession>X1GVM1</accession>
<feature type="transmembrane region" description="Helical" evidence="1">
    <location>
        <begin position="73"/>
        <end position="100"/>
    </location>
</feature>
<gene>
    <name evidence="2" type="ORF">S03H2_27412</name>
</gene>